<sequence>MAGKPGMIRPELRDALYRRREVAALGALSLPGFWLVWLGGYLLLPLGLLLIAASVTLAWLAERRLRFVQSSAAPGMVEVIEGQIGYFGPAFGGLIAVADLTELRLVSAGSRRLWRLTGAEGETLLIPVGAGGEAALYDVLAGLPGMDTGRLLAAAEGLSAAPGSGNLPRLQAVDSRVIWRRPARAVLT</sequence>
<evidence type="ECO:0000313" key="3">
    <source>
        <dbReference type="Proteomes" id="UP000648908"/>
    </source>
</evidence>
<dbReference type="Proteomes" id="UP000648908">
    <property type="component" value="Unassembled WGS sequence"/>
</dbReference>
<name>A0A8K0V9A5_9RHOB</name>
<evidence type="ECO:0000313" key="2">
    <source>
        <dbReference type="EMBL" id="MBL4915629.1"/>
    </source>
</evidence>
<reference evidence="2" key="1">
    <citation type="submission" date="2021-01" db="EMBL/GenBank/DDBJ databases">
        <title>Tabrizicola alba sp. nov. a motile alkaliphilic bacterium isolated from a soda lake.</title>
        <authorList>
            <person name="Szuroczki S."/>
            <person name="Abbaszade G."/>
            <person name="Schumann P."/>
            <person name="Toth E."/>
        </authorList>
    </citation>
    <scope>NUCLEOTIDE SEQUENCE</scope>
    <source>
        <strain evidence="2">DMG-N-6</strain>
    </source>
</reference>
<evidence type="ECO:0008006" key="4">
    <source>
        <dbReference type="Google" id="ProtNLM"/>
    </source>
</evidence>
<keyword evidence="1" id="KW-0472">Membrane</keyword>
<keyword evidence="3" id="KW-1185">Reference proteome</keyword>
<keyword evidence="1" id="KW-0812">Transmembrane</keyword>
<dbReference type="EMBL" id="JAESVN010000001">
    <property type="protein sequence ID" value="MBL4915629.1"/>
    <property type="molecule type" value="Genomic_DNA"/>
</dbReference>
<feature type="transmembrane region" description="Helical" evidence="1">
    <location>
        <begin position="43"/>
        <end position="61"/>
    </location>
</feature>
<accession>A0A8K0V9A5</accession>
<feature type="transmembrane region" description="Helical" evidence="1">
    <location>
        <begin position="21"/>
        <end position="37"/>
    </location>
</feature>
<protein>
    <recommendedName>
        <fullName evidence="4">PH domain-containing protein</fullName>
    </recommendedName>
</protein>
<organism evidence="2 3">
    <name type="scientific">Szabonella alba</name>
    <dbReference type="NCBI Taxonomy" id="2804194"/>
    <lineage>
        <taxon>Bacteria</taxon>
        <taxon>Pseudomonadati</taxon>
        <taxon>Pseudomonadota</taxon>
        <taxon>Alphaproteobacteria</taxon>
        <taxon>Rhodobacterales</taxon>
        <taxon>Paracoccaceae</taxon>
        <taxon>Szabonella</taxon>
    </lineage>
</organism>
<keyword evidence="1" id="KW-1133">Transmembrane helix</keyword>
<evidence type="ECO:0000256" key="1">
    <source>
        <dbReference type="SAM" id="Phobius"/>
    </source>
</evidence>
<dbReference type="AlphaFoldDB" id="A0A8K0V9A5"/>
<comment type="caution">
    <text evidence="2">The sequence shown here is derived from an EMBL/GenBank/DDBJ whole genome shotgun (WGS) entry which is preliminary data.</text>
</comment>
<proteinExistence type="predicted"/>
<gene>
    <name evidence="2" type="ORF">JL811_00205</name>
</gene>